<dbReference type="PROSITE" id="PS50928">
    <property type="entry name" value="ABC_TM1"/>
    <property type="match status" value="1"/>
</dbReference>
<dbReference type="SUPFAM" id="SSF161098">
    <property type="entry name" value="MetI-like"/>
    <property type="match status" value="1"/>
</dbReference>
<feature type="transmembrane region" description="Helical" evidence="10">
    <location>
        <begin position="173"/>
        <end position="191"/>
    </location>
</feature>
<organism evidence="12 13">
    <name type="scientific">Mageeibacillus indolicus</name>
    <dbReference type="NCBI Taxonomy" id="884684"/>
    <lineage>
        <taxon>Bacteria</taxon>
        <taxon>Bacillati</taxon>
        <taxon>Bacillota</taxon>
        <taxon>Clostridia</taxon>
        <taxon>Eubacteriales</taxon>
        <taxon>Oscillospiraceae</taxon>
        <taxon>Mageeibacillus</taxon>
    </lineage>
</organism>
<keyword evidence="3 10" id="KW-0813">Transport</keyword>
<dbReference type="CDD" id="cd06261">
    <property type="entry name" value="TM_PBP2"/>
    <property type="match status" value="1"/>
</dbReference>
<sequence length="306" mass="33566">MGKYAVKRIAGAIPLLLVISFLVFMFIHLIPGDPARQIAGKDATIADVELVRSQLGLNKPLLNQYIDYMRGLVTGDLGQSIKNGKTVVDTIVPCFYPTIMLTFCSMAWAAVIGVLIGIVSAVKRGRFMDYLGMIIAISGISLPSFWLGLELIQFFSVEIGILPTGGLDGWRNYILPSLTMGSGIMAVLARFTRSSMLESLKEDYVRTARAKGLGEYLVVMRHAFKNSLIEIVTVGGLQIGGLLSGSVMTETVFSIPGLGRLLVDSINFRDYKVVQALLLFFSVEYILINLIVDLLYGVINPKVRYN</sequence>
<feature type="transmembrane region" description="Helical" evidence="10">
    <location>
        <begin position="276"/>
        <end position="299"/>
    </location>
</feature>
<dbReference type="Proteomes" id="UP000236394">
    <property type="component" value="Unassembled WGS sequence"/>
</dbReference>
<feature type="domain" description="ABC transmembrane type-1" evidence="11">
    <location>
        <begin position="95"/>
        <end position="296"/>
    </location>
</feature>
<feature type="transmembrane region" description="Helical" evidence="10">
    <location>
        <begin position="12"/>
        <end position="30"/>
    </location>
</feature>
<feature type="transmembrane region" description="Helical" evidence="10">
    <location>
        <begin position="130"/>
        <end position="153"/>
    </location>
</feature>
<evidence type="ECO:0000256" key="10">
    <source>
        <dbReference type="RuleBase" id="RU363032"/>
    </source>
</evidence>
<dbReference type="OMA" id="REWDAAW"/>
<dbReference type="EMBL" id="NBZD01000001">
    <property type="protein sequence ID" value="PNH19856.1"/>
    <property type="molecule type" value="Genomic_DNA"/>
</dbReference>
<comment type="caution">
    <text evidence="12">The sequence shown here is derived from an EMBL/GenBank/DDBJ whole genome shotgun (WGS) entry which is preliminary data.</text>
</comment>
<evidence type="ECO:0000256" key="7">
    <source>
        <dbReference type="ARBA" id="ARBA00023136"/>
    </source>
</evidence>
<dbReference type="RefSeq" id="WP_012993233.1">
    <property type="nucleotide sequence ID" value="NZ_NBZD01000001.1"/>
</dbReference>
<reference evidence="13" key="1">
    <citation type="submission" date="2017-04" db="EMBL/GenBank/DDBJ databases">
        <authorList>
            <person name="Bumgarner R.E."/>
            <person name="Fredricks D.N."/>
            <person name="Srinivasan S."/>
        </authorList>
    </citation>
    <scope>NUCLEOTIDE SEQUENCE [LARGE SCALE GENOMIC DNA]</scope>
    <source>
        <strain evidence="13">KA00405</strain>
    </source>
</reference>
<accession>A0A2J8B521</accession>
<keyword evidence="7 10" id="KW-0472">Membrane</keyword>
<feature type="transmembrane region" description="Helical" evidence="10">
    <location>
        <begin position="95"/>
        <end position="118"/>
    </location>
</feature>
<evidence type="ECO:0000256" key="1">
    <source>
        <dbReference type="ARBA" id="ARBA00004651"/>
    </source>
</evidence>
<protein>
    <recommendedName>
        <fullName evidence="9">Glutathione transport system permease protein GsiC</fullName>
    </recommendedName>
</protein>
<evidence type="ECO:0000256" key="4">
    <source>
        <dbReference type="ARBA" id="ARBA00022475"/>
    </source>
</evidence>
<evidence type="ECO:0000313" key="12">
    <source>
        <dbReference type="EMBL" id="PNH19856.1"/>
    </source>
</evidence>
<proteinExistence type="inferred from homology"/>
<keyword evidence="6 10" id="KW-1133">Transmembrane helix</keyword>
<name>A0A2J8B521_9FIRM</name>
<dbReference type="Pfam" id="PF00528">
    <property type="entry name" value="BPD_transp_1"/>
    <property type="match status" value="1"/>
</dbReference>
<evidence type="ECO:0000313" key="13">
    <source>
        <dbReference type="Proteomes" id="UP000236394"/>
    </source>
</evidence>
<evidence type="ECO:0000256" key="8">
    <source>
        <dbReference type="ARBA" id="ARBA00037215"/>
    </source>
</evidence>
<dbReference type="GO" id="GO:0005886">
    <property type="term" value="C:plasma membrane"/>
    <property type="evidence" value="ECO:0007669"/>
    <property type="project" value="UniProtKB-SubCell"/>
</dbReference>
<comment type="similarity">
    <text evidence="2 10">Belongs to the binding-protein-dependent transport system permease family.</text>
</comment>
<keyword evidence="4" id="KW-1003">Cell membrane</keyword>
<dbReference type="InterPro" id="IPR000515">
    <property type="entry name" value="MetI-like"/>
</dbReference>
<evidence type="ECO:0000256" key="2">
    <source>
        <dbReference type="ARBA" id="ARBA00009306"/>
    </source>
</evidence>
<comment type="function">
    <text evidence="8">Part of the ABC transporter complex GsiABCD involved in glutathione import. Probably responsible for the translocation of the substrate across the membrane.</text>
</comment>
<dbReference type="PANTHER" id="PTHR43163">
    <property type="entry name" value="DIPEPTIDE TRANSPORT SYSTEM PERMEASE PROTEIN DPPB-RELATED"/>
    <property type="match status" value="1"/>
</dbReference>
<dbReference type="InterPro" id="IPR045621">
    <property type="entry name" value="BPD_transp_1_N"/>
</dbReference>
<dbReference type="Gene3D" id="1.10.3720.10">
    <property type="entry name" value="MetI-like"/>
    <property type="match status" value="1"/>
</dbReference>
<evidence type="ECO:0000256" key="3">
    <source>
        <dbReference type="ARBA" id="ARBA00022448"/>
    </source>
</evidence>
<evidence type="ECO:0000259" key="11">
    <source>
        <dbReference type="PROSITE" id="PS50928"/>
    </source>
</evidence>
<dbReference type="Pfam" id="PF19300">
    <property type="entry name" value="BPD_transp_1_N"/>
    <property type="match status" value="1"/>
</dbReference>
<dbReference type="InterPro" id="IPR035906">
    <property type="entry name" value="MetI-like_sf"/>
</dbReference>
<keyword evidence="5 10" id="KW-0812">Transmembrane</keyword>
<comment type="subcellular location">
    <subcellularLocation>
        <location evidence="1 10">Cell membrane</location>
        <topology evidence="1 10">Multi-pass membrane protein</topology>
    </subcellularLocation>
</comment>
<gene>
    <name evidence="12" type="ORF">B7R76_03000</name>
</gene>
<dbReference type="GO" id="GO:0055085">
    <property type="term" value="P:transmembrane transport"/>
    <property type="evidence" value="ECO:0007669"/>
    <property type="project" value="InterPro"/>
</dbReference>
<evidence type="ECO:0000256" key="9">
    <source>
        <dbReference type="ARBA" id="ARBA00041107"/>
    </source>
</evidence>
<evidence type="ECO:0000256" key="5">
    <source>
        <dbReference type="ARBA" id="ARBA00022692"/>
    </source>
</evidence>
<dbReference type="PANTHER" id="PTHR43163:SF5">
    <property type="entry name" value="GLUTATHIONE TRANSPORT SYSTEM PERMEASE PROTEIN GSIC"/>
    <property type="match status" value="1"/>
</dbReference>
<evidence type="ECO:0000256" key="6">
    <source>
        <dbReference type="ARBA" id="ARBA00022989"/>
    </source>
</evidence>
<dbReference type="AlphaFoldDB" id="A0A2J8B521"/>